<dbReference type="PRINTS" id="PR00502">
    <property type="entry name" value="NUDIXFAMILY"/>
</dbReference>
<dbReference type="PROSITE" id="PS00893">
    <property type="entry name" value="NUDIX_BOX"/>
    <property type="match status" value="1"/>
</dbReference>
<evidence type="ECO:0000256" key="2">
    <source>
        <dbReference type="RuleBase" id="RU003476"/>
    </source>
</evidence>
<dbReference type="PROSITE" id="PS51462">
    <property type="entry name" value="NUDIX"/>
    <property type="match status" value="1"/>
</dbReference>
<gene>
    <name evidence="4" type="ORF">SAMN05660330_00961</name>
</gene>
<organism evidence="4 5">
    <name type="scientific">Desulforhopalus singaporensis</name>
    <dbReference type="NCBI Taxonomy" id="91360"/>
    <lineage>
        <taxon>Bacteria</taxon>
        <taxon>Pseudomonadati</taxon>
        <taxon>Thermodesulfobacteriota</taxon>
        <taxon>Desulfobulbia</taxon>
        <taxon>Desulfobulbales</taxon>
        <taxon>Desulfocapsaceae</taxon>
        <taxon>Desulforhopalus</taxon>
    </lineage>
</organism>
<keyword evidence="5" id="KW-1185">Reference proteome</keyword>
<dbReference type="STRING" id="91360.SAMN05660330_00961"/>
<dbReference type="AlphaFoldDB" id="A0A1H0M2W4"/>
<keyword evidence="1 2" id="KW-0378">Hydrolase</keyword>
<dbReference type="Gene3D" id="3.90.79.10">
    <property type="entry name" value="Nucleoside Triphosphate Pyrophosphohydrolase"/>
    <property type="match status" value="1"/>
</dbReference>
<dbReference type="SUPFAM" id="SSF55811">
    <property type="entry name" value="Nudix"/>
    <property type="match status" value="1"/>
</dbReference>
<dbReference type="GO" id="GO:0016787">
    <property type="term" value="F:hydrolase activity"/>
    <property type="evidence" value="ECO:0007669"/>
    <property type="project" value="UniProtKB-KW"/>
</dbReference>
<dbReference type="Proteomes" id="UP000199073">
    <property type="component" value="Unassembled WGS sequence"/>
</dbReference>
<dbReference type="CDD" id="cd18873">
    <property type="entry name" value="NUDIX_NadM_like"/>
    <property type="match status" value="1"/>
</dbReference>
<protein>
    <submittedName>
        <fullName evidence="4">8-oxo-dGTP diphosphatase</fullName>
    </submittedName>
</protein>
<evidence type="ECO:0000259" key="3">
    <source>
        <dbReference type="PROSITE" id="PS51462"/>
    </source>
</evidence>
<dbReference type="Pfam" id="PF00293">
    <property type="entry name" value="NUDIX"/>
    <property type="match status" value="1"/>
</dbReference>
<name>A0A1H0M2W4_9BACT</name>
<reference evidence="4 5" key="1">
    <citation type="submission" date="2016-10" db="EMBL/GenBank/DDBJ databases">
        <authorList>
            <person name="de Groot N.N."/>
        </authorList>
    </citation>
    <scope>NUCLEOTIDE SEQUENCE [LARGE SCALE GENOMIC DNA]</scope>
    <source>
        <strain evidence="4 5">DSM 12130</strain>
    </source>
</reference>
<dbReference type="InterPro" id="IPR020476">
    <property type="entry name" value="Nudix_hydrolase"/>
</dbReference>
<evidence type="ECO:0000256" key="1">
    <source>
        <dbReference type="ARBA" id="ARBA00022801"/>
    </source>
</evidence>
<dbReference type="PANTHER" id="PTHR43736:SF1">
    <property type="entry name" value="DIHYDRONEOPTERIN TRIPHOSPHATE DIPHOSPHATASE"/>
    <property type="match status" value="1"/>
</dbReference>
<sequence length="164" mass="18354">MRFTQSTAGKNFLTLSTPPGEIMRCPNCNSEIEVYRNPVPTVDIIIEIGDSIVLIKRKNPPYGWALPGGFVDYGESYENAALREAREETGLEVKNLRQFRTYSDPDRDQRMHTASTVFIGCAEGSPAGGDDAAMARLFTEQDLPQLAFDHGRILADYFSCKKQR</sequence>
<feature type="domain" description="Nudix hydrolase" evidence="3">
    <location>
        <begin position="37"/>
        <end position="162"/>
    </location>
</feature>
<evidence type="ECO:0000313" key="5">
    <source>
        <dbReference type="Proteomes" id="UP000199073"/>
    </source>
</evidence>
<dbReference type="InterPro" id="IPR020084">
    <property type="entry name" value="NUDIX_hydrolase_CS"/>
</dbReference>
<dbReference type="InterPro" id="IPR015797">
    <property type="entry name" value="NUDIX_hydrolase-like_dom_sf"/>
</dbReference>
<comment type="similarity">
    <text evidence="2">Belongs to the Nudix hydrolase family.</text>
</comment>
<dbReference type="InterPro" id="IPR000086">
    <property type="entry name" value="NUDIX_hydrolase_dom"/>
</dbReference>
<accession>A0A1H0M2W4</accession>
<dbReference type="EMBL" id="FNJI01000005">
    <property type="protein sequence ID" value="SDO74735.1"/>
    <property type="molecule type" value="Genomic_DNA"/>
</dbReference>
<proteinExistence type="inferred from homology"/>
<evidence type="ECO:0000313" key="4">
    <source>
        <dbReference type="EMBL" id="SDO74735.1"/>
    </source>
</evidence>
<dbReference type="PANTHER" id="PTHR43736">
    <property type="entry name" value="ADP-RIBOSE PYROPHOSPHATASE"/>
    <property type="match status" value="1"/>
</dbReference>